<dbReference type="HOGENOM" id="CLU_2138373_0_0_1"/>
<organism evidence="1 2">
    <name type="scientific">Phytophthora infestans (strain T30-4)</name>
    <name type="common">Potato late blight agent</name>
    <dbReference type="NCBI Taxonomy" id="403677"/>
    <lineage>
        <taxon>Eukaryota</taxon>
        <taxon>Sar</taxon>
        <taxon>Stramenopiles</taxon>
        <taxon>Oomycota</taxon>
        <taxon>Peronosporomycetes</taxon>
        <taxon>Peronosporales</taxon>
        <taxon>Peronosporaceae</taxon>
        <taxon>Phytophthora</taxon>
    </lineage>
</organism>
<name>D0NES8_PHYIT</name>
<proteinExistence type="predicted"/>
<accession>D0NES8</accession>
<evidence type="ECO:0000313" key="1">
    <source>
        <dbReference type="EMBL" id="EEY56360.1"/>
    </source>
</evidence>
<dbReference type="EMBL" id="DS028134">
    <property type="protein sequence ID" value="EEY56360.1"/>
    <property type="molecule type" value="Genomic_DNA"/>
</dbReference>
<protein>
    <submittedName>
        <fullName evidence="1">Uncharacterized protein</fullName>
    </submittedName>
</protein>
<evidence type="ECO:0000313" key="2">
    <source>
        <dbReference type="Proteomes" id="UP000006643"/>
    </source>
</evidence>
<dbReference type="Proteomes" id="UP000006643">
    <property type="component" value="Unassembled WGS sequence"/>
</dbReference>
<gene>
    <name evidence="1" type="ORF">PITG_09879</name>
</gene>
<dbReference type="GeneID" id="9474659"/>
<sequence length="113" mass="12303">MAMLAAAVRMQAVPDIQQAMRDLPAPDPVLVSSGSTPFWMAPQNTRKANGMDSRSFCTIRRQRVSLSSAILSCFSSMFPDRPIAHTSCLSSAMRVLAANDLRACIMDVARNLT</sequence>
<keyword evidence="2" id="KW-1185">Reference proteome</keyword>
<dbReference type="RefSeq" id="XP_002902434.1">
    <property type="nucleotide sequence ID" value="XM_002902388.1"/>
</dbReference>
<dbReference type="AlphaFoldDB" id="D0NES8"/>
<dbReference type="VEuPathDB" id="FungiDB:PITG_09879"/>
<dbReference type="InParanoid" id="D0NES8"/>
<dbReference type="OMA" id="DSRSFCT"/>
<reference evidence="2" key="1">
    <citation type="journal article" date="2009" name="Nature">
        <title>Genome sequence and analysis of the Irish potato famine pathogen Phytophthora infestans.</title>
        <authorList>
            <consortium name="The Broad Institute Genome Sequencing Platform"/>
            <person name="Haas B.J."/>
            <person name="Kamoun S."/>
            <person name="Zody M.C."/>
            <person name="Jiang R.H."/>
            <person name="Handsaker R.E."/>
            <person name="Cano L.M."/>
            <person name="Grabherr M."/>
            <person name="Kodira C.D."/>
            <person name="Raffaele S."/>
            <person name="Torto-Alalibo T."/>
            <person name="Bozkurt T.O."/>
            <person name="Ah-Fong A.M."/>
            <person name="Alvarado L."/>
            <person name="Anderson V.L."/>
            <person name="Armstrong M.R."/>
            <person name="Avrova A."/>
            <person name="Baxter L."/>
            <person name="Beynon J."/>
            <person name="Boevink P.C."/>
            <person name="Bollmann S.R."/>
            <person name="Bos J.I."/>
            <person name="Bulone V."/>
            <person name="Cai G."/>
            <person name="Cakir C."/>
            <person name="Carrington J.C."/>
            <person name="Chawner M."/>
            <person name="Conti L."/>
            <person name="Costanzo S."/>
            <person name="Ewan R."/>
            <person name="Fahlgren N."/>
            <person name="Fischbach M.A."/>
            <person name="Fugelstad J."/>
            <person name="Gilroy E.M."/>
            <person name="Gnerre S."/>
            <person name="Green P.J."/>
            <person name="Grenville-Briggs L.J."/>
            <person name="Griffith J."/>
            <person name="Grunwald N.J."/>
            <person name="Horn K."/>
            <person name="Horner N.R."/>
            <person name="Hu C.H."/>
            <person name="Huitema E."/>
            <person name="Jeong D.H."/>
            <person name="Jones A.M."/>
            <person name="Jones J.D."/>
            <person name="Jones R.W."/>
            <person name="Karlsson E.K."/>
            <person name="Kunjeti S.G."/>
            <person name="Lamour K."/>
            <person name="Liu Z."/>
            <person name="Ma L."/>
            <person name="Maclean D."/>
            <person name="Chibucos M.C."/>
            <person name="McDonald H."/>
            <person name="McWalters J."/>
            <person name="Meijer H.J."/>
            <person name="Morgan W."/>
            <person name="Morris P.F."/>
            <person name="Munro C.A."/>
            <person name="O'Neill K."/>
            <person name="Ospina-Giraldo M."/>
            <person name="Pinzon A."/>
            <person name="Pritchard L."/>
            <person name="Ramsahoye B."/>
            <person name="Ren Q."/>
            <person name="Restrepo S."/>
            <person name="Roy S."/>
            <person name="Sadanandom A."/>
            <person name="Savidor A."/>
            <person name="Schornack S."/>
            <person name="Schwartz D.C."/>
            <person name="Schumann U.D."/>
            <person name="Schwessinger B."/>
            <person name="Seyer L."/>
            <person name="Sharpe T."/>
            <person name="Silvar C."/>
            <person name="Song J."/>
            <person name="Studholme D.J."/>
            <person name="Sykes S."/>
            <person name="Thines M."/>
            <person name="van de Vondervoort P.J."/>
            <person name="Phuntumart V."/>
            <person name="Wawra S."/>
            <person name="Weide R."/>
            <person name="Win J."/>
            <person name="Young C."/>
            <person name="Zhou S."/>
            <person name="Fry W."/>
            <person name="Meyers B.C."/>
            <person name="van West P."/>
            <person name="Ristaino J."/>
            <person name="Govers F."/>
            <person name="Birch P.R."/>
            <person name="Whisson S.C."/>
            <person name="Judelson H.S."/>
            <person name="Nusbaum C."/>
        </authorList>
    </citation>
    <scope>NUCLEOTIDE SEQUENCE [LARGE SCALE GENOMIC DNA]</scope>
    <source>
        <strain evidence="2">T30-4</strain>
    </source>
</reference>
<dbReference type="KEGG" id="pif:PITG_09879"/>